<dbReference type="Pfam" id="PF01546">
    <property type="entry name" value="Peptidase_M20"/>
    <property type="match status" value="1"/>
</dbReference>
<dbReference type="Proteomes" id="UP001168613">
    <property type="component" value="Unassembled WGS sequence"/>
</dbReference>
<dbReference type="CDD" id="cd03884">
    <property type="entry name" value="M20_bAS"/>
    <property type="match status" value="1"/>
</dbReference>
<protein>
    <submittedName>
        <fullName evidence="3">Zn-dependent hydrolase</fullName>
    </submittedName>
</protein>
<dbReference type="InterPro" id="IPR010158">
    <property type="entry name" value="Amidase_Cbmase"/>
</dbReference>
<name>A0ABT8EI99_9BURK</name>
<evidence type="ECO:0000256" key="2">
    <source>
        <dbReference type="ARBA" id="ARBA00022801"/>
    </source>
</evidence>
<sequence length="432" mass="46819">MNQVAHNKTDVEKIENAFQALDKKRLWQRLETLSTYTEPARPWTRRAFSPLFSEARQWLAQQMRAAGLVVRIDSAGNLIGRREGKRLGAKPIMTGSHSDTVFDGGRYDGILGVVAGIELAHALADSAYELEHPLEVVDFLSEEPCDRGISCVGSRAMVGALTPAMLALMDSDGVSLAQAIDQVGGLSHELSSALYQKGDIHAFIELHIEQGPVLENKGMAIGAVTDLVGVRSYTLTVLGRPDHAGTTPMDIRQDALVGAALLIQQNFQQAARLNTSQCYVVATVGCASVLPNSSNAVPGRVEMTLEVRSNQLAILEGYGDELFDTVREELQALGLRLHTESISYGLPRHFSDAIVEIIEQSSYCLGYESMRLPSGAGHDAAYLSDIAPTAMIFVPCLQGRSHCPEEATTADQAFAGLKVLMRSIMAVDKHVF</sequence>
<evidence type="ECO:0000256" key="1">
    <source>
        <dbReference type="ARBA" id="ARBA00006153"/>
    </source>
</evidence>
<evidence type="ECO:0000313" key="3">
    <source>
        <dbReference type="EMBL" id="MDN4120932.1"/>
    </source>
</evidence>
<gene>
    <name evidence="3" type="ORF">LMS43_06505</name>
</gene>
<dbReference type="GO" id="GO:0016787">
    <property type="term" value="F:hydrolase activity"/>
    <property type="evidence" value="ECO:0007669"/>
    <property type="project" value="UniProtKB-KW"/>
</dbReference>
<dbReference type="PANTHER" id="PTHR32494">
    <property type="entry name" value="ALLANTOATE DEIMINASE-RELATED"/>
    <property type="match status" value="1"/>
</dbReference>
<keyword evidence="2 3" id="KW-0378">Hydrolase</keyword>
<dbReference type="InterPro" id="IPR036264">
    <property type="entry name" value="Bact_exopeptidase_dim_dom"/>
</dbReference>
<dbReference type="PANTHER" id="PTHR32494:SF5">
    <property type="entry name" value="ALLANTOATE AMIDOHYDROLASE"/>
    <property type="match status" value="1"/>
</dbReference>
<proteinExistence type="inferred from homology"/>
<dbReference type="SUPFAM" id="SSF55031">
    <property type="entry name" value="Bacterial exopeptidase dimerisation domain"/>
    <property type="match status" value="1"/>
</dbReference>
<comment type="caution">
    <text evidence="3">The sequence shown here is derived from an EMBL/GenBank/DDBJ whole genome shotgun (WGS) entry which is preliminary data.</text>
</comment>
<comment type="similarity">
    <text evidence="1">Belongs to the peptidase M20 family.</text>
</comment>
<dbReference type="InterPro" id="IPR002933">
    <property type="entry name" value="Peptidase_M20"/>
</dbReference>
<accession>A0ABT8EI99</accession>
<dbReference type="PIRSF" id="PIRSF001235">
    <property type="entry name" value="Amidase_carbamoylase"/>
    <property type="match status" value="1"/>
</dbReference>
<dbReference type="NCBIfam" id="TIGR01879">
    <property type="entry name" value="hydantase"/>
    <property type="match status" value="1"/>
</dbReference>
<dbReference type="RefSeq" id="WP_266125097.1">
    <property type="nucleotide sequence ID" value="NZ_JAJHNU010000001.1"/>
</dbReference>
<evidence type="ECO:0000313" key="4">
    <source>
        <dbReference type="Proteomes" id="UP001168613"/>
    </source>
</evidence>
<dbReference type="Gene3D" id="3.40.630.10">
    <property type="entry name" value="Zn peptidases"/>
    <property type="match status" value="1"/>
</dbReference>
<dbReference type="Gene3D" id="3.30.70.360">
    <property type="match status" value="1"/>
</dbReference>
<dbReference type="EMBL" id="JAJHNU010000001">
    <property type="protein sequence ID" value="MDN4120932.1"/>
    <property type="molecule type" value="Genomic_DNA"/>
</dbReference>
<organism evidence="3 4">
    <name type="scientific">Alcaligenes endophyticus</name>
    <dbReference type="NCBI Taxonomy" id="1929088"/>
    <lineage>
        <taxon>Bacteria</taxon>
        <taxon>Pseudomonadati</taxon>
        <taxon>Pseudomonadota</taxon>
        <taxon>Betaproteobacteria</taxon>
        <taxon>Burkholderiales</taxon>
        <taxon>Alcaligenaceae</taxon>
        <taxon>Alcaligenes</taxon>
    </lineage>
</organism>
<reference evidence="3" key="1">
    <citation type="submission" date="2021-11" db="EMBL/GenBank/DDBJ databases">
        <title>Draft genome sequence of Alcaligenes endophyticus type strain CCUG 75668T.</title>
        <authorList>
            <person name="Salva-Serra F."/>
            <person name="Duran R.E."/>
            <person name="Seeger M."/>
            <person name="Moore E.R.B."/>
            <person name="Jaen-Luchoro D."/>
        </authorList>
    </citation>
    <scope>NUCLEOTIDE SEQUENCE</scope>
    <source>
        <strain evidence="3">CCUG 75668</strain>
    </source>
</reference>
<dbReference type="SUPFAM" id="SSF53187">
    <property type="entry name" value="Zn-dependent exopeptidases"/>
    <property type="match status" value="1"/>
</dbReference>
<keyword evidence="4" id="KW-1185">Reference proteome</keyword>